<evidence type="ECO:0000313" key="2">
    <source>
        <dbReference type="EMBL" id="RBP46552.1"/>
    </source>
</evidence>
<evidence type="ECO:0008006" key="4">
    <source>
        <dbReference type="Google" id="ProtNLM"/>
    </source>
</evidence>
<reference evidence="2 3" key="1">
    <citation type="submission" date="2018-06" db="EMBL/GenBank/DDBJ databases">
        <title>Genomic Encyclopedia of Type Strains, Phase IV (KMG-IV): sequencing the most valuable type-strain genomes for metagenomic binning, comparative biology and taxonomic classification.</title>
        <authorList>
            <person name="Goeker M."/>
        </authorList>
    </citation>
    <scope>NUCLEOTIDE SEQUENCE [LARGE SCALE GENOMIC DNA]</scope>
    <source>
        <strain evidence="2 3">DSM 25532</strain>
    </source>
</reference>
<dbReference type="OrthoDB" id="186606at2"/>
<dbReference type="EMBL" id="QNRR01000002">
    <property type="protein sequence ID" value="RBP46552.1"/>
    <property type="molecule type" value="Genomic_DNA"/>
</dbReference>
<comment type="caution">
    <text evidence="2">The sequence shown here is derived from an EMBL/GenBank/DDBJ whole genome shotgun (WGS) entry which is preliminary data.</text>
</comment>
<sequence>MRRLECLLALLSLVAFLQLGFSQTPQQSTQVTAKKTLENYRDVLEYLPPDMSRNKAAKWTFAQRETVNAALKKALVEAGLNGKFRLKVTQIADWKGMTIYAEVPNNEGYKIRAFGKFSDEWKPKLADLKKGDSITLEGNFSHVAYEDLWNAFSLSISMKDCKFTK</sequence>
<accession>A0A366HS99</accession>
<name>A0A366HS99_9BACT</name>
<proteinExistence type="predicted"/>
<keyword evidence="3" id="KW-1185">Reference proteome</keyword>
<evidence type="ECO:0000313" key="3">
    <source>
        <dbReference type="Proteomes" id="UP000253426"/>
    </source>
</evidence>
<gene>
    <name evidence="2" type="ORF">DES53_102943</name>
</gene>
<feature type="chain" id="PRO_5017040870" description="Nucleic acid binding protein" evidence="1">
    <location>
        <begin position="18"/>
        <end position="165"/>
    </location>
</feature>
<dbReference type="AlphaFoldDB" id="A0A366HS99"/>
<protein>
    <recommendedName>
        <fullName evidence="4">Nucleic acid binding protein</fullName>
    </recommendedName>
</protein>
<feature type="signal peptide" evidence="1">
    <location>
        <begin position="1"/>
        <end position="17"/>
    </location>
</feature>
<dbReference type="RefSeq" id="WP_147263319.1">
    <property type="nucleotide sequence ID" value="NZ_QNRR01000002.1"/>
</dbReference>
<dbReference type="Proteomes" id="UP000253426">
    <property type="component" value="Unassembled WGS sequence"/>
</dbReference>
<evidence type="ECO:0000256" key="1">
    <source>
        <dbReference type="SAM" id="SignalP"/>
    </source>
</evidence>
<organism evidence="2 3">
    <name type="scientific">Roseimicrobium gellanilyticum</name>
    <dbReference type="NCBI Taxonomy" id="748857"/>
    <lineage>
        <taxon>Bacteria</taxon>
        <taxon>Pseudomonadati</taxon>
        <taxon>Verrucomicrobiota</taxon>
        <taxon>Verrucomicrobiia</taxon>
        <taxon>Verrucomicrobiales</taxon>
        <taxon>Verrucomicrobiaceae</taxon>
        <taxon>Roseimicrobium</taxon>
    </lineage>
</organism>
<keyword evidence="1" id="KW-0732">Signal</keyword>